<name>A0A382GBU9_9ZZZZ</name>
<keyword evidence="1" id="KW-0472">Membrane</keyword>
<organism evidence="2">
    <name type="scientific">marine metagenome</name>
    <dbReference type="NCBI Taxonomy" id="408172"/>
    <lineage>
        <taxon>unclassified sequences</taxon>
        <taxon>metagenomes</taxon>
        <taxon>ecological metagenomes</taxon>
    </lineage>
</organism>
<sequence>MPIMTSMQDEIGRWGKLPLFYGWIIVGAGAISGAFNLGSAGFATSTFLAVMQSDLGWSQTVIFGALAVRQLLGGLLGPV</sequence>
<keyword evidence="1" id="KW-1133">Transmembrane helix</keyword>
<feature type="non-terminal residue" evidence="2">
    <location>
        <position position="79"/>
    </location>
</feature>
<evidence type="ECO:0000256" key="1">
    <source>
        <dbReference type="SAM" id="Phobius"/>
    </source>
</evidence>
<dbReference type="EMBL" id="UINC01054220">
    <property type="protein sequence ID" value="SVB71661.1"/>
    <property type="molecule type" value="Genomic_DNA"/>
</dbReference>
<gene>
    <name evidence="2" type="ORF">METZ01_LOCUS224515</name>
</gene>
<protein>
    <recommendedName>
        <fullName evidence="3">Major facilitator superfamily (MFS) profile domain-containing protein</fullName>
    </recommendedName>
</protein>
<evidence type="ECO:0000313" key="2">
    <source>
        <dbReference type="EMBL" id="SVB71661.1"/>
    </source>
</evidence>
<proteinExistence type="predicted"/>
<evidence type="ECO:0008006" key="3">
    <source>
        <dbReference type="Google" id="ProtNLM"/>
    </source>
</evidence>
<reference evidence="2" key="1">
    <citation type="submission" date="2018-05" db="EMBL/GenBank/DDBJ databases">
        <authorList>
            <person name="Lanie J.A."/>
            <person name="Ng W.-L."/>
            <person name="Kazmierczak K.M."/>
            <person name="Andrzejewski T.M."/>
            <person name="Davidsen T.M."/>
            <person name="Wayne K.J."/>
            <person name="Tettelin H."/>
            <person name="Glass J.I."/>
            <person name="Rusch D."/>
            <person name="Podicherti R."/>
            <person name="Tsui H.-C.T."/>
            <person name="Winkler M.E."/>
        </authorList>
    </citation>
    <scope>NUCLEOTIDE SEQUENCE</scope>
</reference>
<keyword evidence="1" id="KW-0812">Transmembrane</keyword>
<accession>A0A382GBU9</accession>
<feature type="transmembrane region" description="Helical" evidence="1">
    <location>
        <begin position="20"/>
        <end position="43"/>
    </location>
</feature>
<dbReference type="AlphaFoldDB" id="A0A382GBU9"/>